<organism evidence="2 3">
    <name type="scientific">Exophiala aquamarina CBS 119918</name>
    <dbReference type="NCBI Taxonomy" id="1182545"/>
    <lineage>
        <taxon>Eukaryota</taxon>
        <taxon>Fungi</taxon>
        <taxon>Dikarya</taxon>
        <taxon>Ascomycota</taxon>
        <taxon>Pezizomycotina</taxon>
        <taxon>Eurotiomycetes</taxon>
        <taxon>Chaetothyriomycetidae</taxon>
        <taxon>Chaetothyriales</taxon>
        <taxon>Herpotrichiellaceae</taxon>
        <taxon>Exophiala</taxon>
    </lineage>
</organism>
<dbReference type="HOGENOM" id="CLU_2831203_0_0_1"/>
<dbReference type="EMBL" id="AMGV01000004">
    <property type="protein sequence ID" value="KEF58086.1"/>
    <property type="molecule type" value="Genomic_DNA"/>
</dbReference>
<accession>A0A072PDY6</accession>
<protein>
    <recommendedName>
        <fullName evidence="1">Beta-lactamase-like ARB-00930-like C-terminal domain-containing protein</fullName>
    </recommendedName>
</protein>
<dbReference type="InterPro" id="IPR058664">
    <property type="entry name" value="ARB_00930-like_C"/>
</dbReference>
<sequence>MRSAEELAEFDSQMFFPQGSCQTWFLIDGVTYGLEGLDHFMTTVDETGKAVALEPRAWRVELRREQ</sequence>
<dbReference type="OrthoDB" id="10250282at2759"/>
<dbReference type="Proteomes" id="UP000027920">
    <property type="component" value="Unassembled WGS sequence"/>
</dbReference>
<dbReference type="VEuPathDB" id="FungiDB:A1O9_06009"/>
<comment type="caution">
    <text evidence="2">The sequence shown here is derived from an EMBL/GenBank/DDBJ whole genome shotgun (WGS) entry which is preliminary data.</text>
</comment>
<reference evidence="2 3" key="1">
    <citation type="submission" date="2013-03" db="EMBL/GenBank/DDBJ databases">
        <title>The Genome Sequence of Exophiala aquamarina CBS 119918.</title>
        <authorList>
            <consortium name="The Broad Institute Genomics Platform"/>
            <person name="Cuomo C."/>
            <person name="de Hoog S."/>
            <person name="Gorbushina A."/>
            <person name="Walker B."/>
            <person name="Young S.K."/>
            <person name="Zeng Q."/>
            <person name="Gargeya S."/>
            <person name="Fitzgerald M."/>
            <person name="Haas B."/>
            <person name="Abouelleil A."/>
            <person name="Allen A.W."/>
            <person name="Alvarado L."/>
            <person name="Arachchi H.M."/>
            <person name="Berlin A.M."/>
            <person name="Chapman S.B."/>
            <person name="Gainer-Dewar J."/>
            <person name="Goldberg J."/>
            <person name="Griggs A."/>
            <person name="Gujja S."/>
            <person name="Hansen M."/>
            <person name="Howarth C."/>
            <person name="Imamovic A."/>
            <person name="Ireland A."/>
            <person name="Larimer J."/>
            <person name="McCowan C."/>
            <person name="Murphy C."/>
            <person name="Pearson M."/>
            <person name="Poon T.W."/>
            <person name="Priest M."/>
            <person name="Roberts A."/>
            <person name="Saif S."/>
            <person name="Shea T."/>
            <person name="Sisk P."/>
            <person name="Sykes S."/>
            <person name="Wortman J."/>
            <person name="Nusbaum C."/>
            <person name="Birren B."/>
        </authorList>
    </citation>
    <scope>NUCLEOTIDE SEQUENCE [LARGE SCALE GENOMIC DNA]</scope>
    <source>
        <strain evidence="2 3">CBS 119918</strain>
    </source>
</reference>
<dbReference type="AlphaFoldDB" id="A0A072PDY6"/>
<evidence type="ECO:0000259" key="1">
    <source>
        <dbReference type="Pfam" id="PF26335"/>
    </source>
</evidence>
<proteinExistence type="predicted"/>
<evidence type="ECO:0000313" key="2">
    <source>
        <dbReference type="EMBL" id="KEF58086.1"/>
    </source>
</evidence>
<keyword evidence="3" id="KW-1185">Reference proteome</keyword>
<dbReference type="GeneID" id="25280929"/>
<dbReference type="STRING" id="1182545.A0A072PDY6"/>
<gene>
    <name evidence="2" type="ORF">A1O9_06009</name>
</gene>
<feature type="domain" description="Beta-lactamase-like ARB-00930-like C-terminal" evidence="1">
    <location>
        <begin position="13"/>
        <end position="65"/>
    </location>
</feature>
<dbReference type="Pfam" id="PF26335">
    <property type="entry name" value="ARB_00930_C"/>
    <property type="match status" value="1"/>
</dbReference>
<evidence type="ECO:0000313" key="3">
    <source>
        <dbReference type="Proteomes" id="UP000027920"/>
    </source>
</evidence>
<name>A0A072PDY6_9EURO</name>
<dbReference type="RefSeq" id="XP_013260676.1">
    <property type="nucleotide sequence ID" value="XM_013405222.1"/>
</dbReference>